<dbReference type="RefSeq" id="XP_032827396.1">
    <property type="nucleotide sequence ID" value="XM_032971505.1"/>
</dbReference>
<feature type="compositionally biased region" description="Low complexity" evidence="4">
    <location>
        <begin position="654"/>
        <end position="675"/>
    </location>
</feature>
<accession>A0AAJ7U071</accession>
<dbReference type="KEGG" id="pmrn:116952292"/>
<feature type="compositionally biased region" description="Gly residues" evidence="4">
    <location>
        <begin position="643"/>
        <end position="653"/>
    </location>
</feature>
<feature type="region of interest" description="Disordered" evidence="4">
    <location>
        <begin position="1292"/>
        <end position="1346"/>
    </location>
</feature>
<feature type="region of interest" description="Disordered" evidence="4">
    <location>
        <begin position="979"/>
        <end position="1084"/>
    </location>
</feature>
<evidence type="ECO:0000256" key="4">
    <source>
        <dbReference type="SAM" id="MobiDB-lite"/>
    </source>
</evidence>
<keyword evidence="1 3" id="KW-0175">Coiled coil</keyword>
<dbReference type="InterPro" id="IPR039497">
    <property type="entry name" value="CC144C-like_CC_dom"/>
</dbReference>
<dbReference type="InterPro" id="IPR021885">
    <property type="entry name" value="DUF3496"/>
</dbReference>
<evidence type="ECO:0000313" key="11">
    <source>
        <dbReference type="RefSeq" id="XP_032827398.1"/>
    </source>
</evidence>
<organism evidence="7 11">
    <name type="scientific">Petromyzon marinus</name>
    <name type="common">Sea lamprey</name>
    <dbReference type="NCBI Taxonomy" id="7757"/>
    <lineage>
        <taxon>Eukaryota</taxon>
        <taxon>Metazoa</taxon>
        <taxon>Chordata</taxon>
        <taxon>Craniata</taxon>
        <taxon>Vertebrata</taxon>
        <taxon>Cyclostomata</taxon>
        <taxon>Hyperoartia</taxon>
        <taxon>Petromyzontiformes</taxon>
        <taxon>Petromyzontidae</taxon>
        <taxon>Petromyzon</taxon>
    </lineage>
</organism>
<feature type="coiled-coil region" evidence="3">
    <location>
        <begin position="2251"/>
        <end position="2320"/>
    </location>
</feature>
<dbReference type="InterPro" id="IPR050657">
    <property type="entry name" value="Ankyrin_repeat_domain"/>
</dbReference>
<dbReference type="SMART" id="SM00248">
    <property type="entry name" value="ANK"/>
    <property type="match status" value="8"/>
</dbReference>
<feature type="compositionally biased region" description="Basic and acidic residues" evidence="4">
    <location>
        <begin position="1292"/>
        <end position="1301"/>
    </location>
</feature>
<feature type="compositionally biased region" description="Low complexity" evidence="4">
    <location>
        <begin position="374"/>
        <end position="399"/>
    </location>
</feature>
<feature type="region of interest" description="Disordered" evidence="4">
    <location>
        <begin position="290"/>
        <end position="716"/>
    </location>
</feature>
<feature type="compositionally biased region" description="Polar residues" evidence="4">
    <location>
        <begin position="2190"/>
        <end position="2199"/>
    </location>
</feature>
<dbReference type="PANTHER" id="PTHR24147:SF53">
    <property type="entry name" value="ANKYRIN REPEAT DOMAIN 26"/>
    <property type="match status" value="1"/>
</dbReference>
<evidence type="ECO:0000259" key="6">
    <source>
        <dbReference type="Pfam" id="PF14915"/>
    </source>
</evidence>
<feature type="region of interest" description="Disordered" evidence="4">
    <location>
        <begin position="1164"/>
        <end position="1193"/>
    </location>
</feature>
<feature type="domain" description="CCDC144C-like coiled-coil" evidence="6">
    <location>
        <begin position="1467"/>
        <end position="1929"/>
    </location>
</feature>
<dbReference type="Pfam" id="PF12001">
    <property type="entry name" value="DUF3496"/>
    <property type="match status" value="1"/>
</dbReference>
<dbReference type="Gene3D" id="1.10.287.1490">
    <property type="match status" value="1"/>
</dbReference>
<feature type="repeat" description="ANK" evidence="2">
    <location>
        <begin position="165"/>
        <end position="197"/>
    </location>
</feature>
<evidence type="ECO:0000313" key="9">
    <source>
        <dbReference type="RefSeq" id="XP_032827395.1"/>
    </source>
</evidence>
<feature type="repeat" description="ANK" evidence="2">
    <location>
        <begin position="65"/>
        <end position="89"/>
    </location>
</feature>
<feature type="region of interest" description="Disordered" evidence="4">
    <location>
        <begin position="822"/>
        <end position="967"/>
    </location>
</feature>
<feature type="region of interest" description="Disordered" evidence="4">
    <location>
        <begin position="2124"/>
        <end position="2145"/>
    </location>
</feature>
<proteinExistence type="predicted"/>
<feature type="compositionally biased region" description="Basic and acidic residues" evidence="4">
    <location>
        <begin position="606"/>
        <end position="615"/>
    </location>
</feature>
<name>A0AAJ7U071_PETMA</name>
<feature type="region of interest" description="Disordered" evidence="4">
    <location>
        <begin position="1554"/>
        <end position="1580"/>
    </location>
</feature>
<feature type="compositionally biased region" description="Acidic residues" evidence="4">
    <location>
        <begin position="414"/>
        <end position="429"/>
    </location>
</feature>
<feature type="compositionally biased region" description="Acidic residues" evidence="4">
    <location>
        <begin position="563"/>
        <end position="576"/>
    </location>
</feature>
<dbReference type="RefSeq" id="XP_032827398.1">
    <property type="nucleotide sequence ID" value="XM_032971507.1"/>
</dbReference>
<dbReference type="Pfam" id="PF12796">
    <property type="entry name" value="Ank_2"/>
    <property type="match status" value="1"/>
</dbReference>
<dbReference type="InterPro" id="IPR002110">
    <property type="entry name" value="Ankyrin_rpt"/>
</dbReference>
<dbReference type="InterPro" id="IPR036770">
    <property type="entry name" value="Ankyrin_rpt-contain_sf"/>
</dbReference>
<feature type="region of interest" description="Disordered" evidence="4">
    <location>
        <begin position="1259"/>
        <end position="1279"/>
    </location>
</feature>
<keyword evidence="7" id="KW-1185">Reference proteome</keyword>
<dbReference type="Proteomes" id="UP001318040">
    <property type="component" value="Chromosome 46"/>
</dbReference>
<dbReference type="Pfam" id="PF13857">
    <property type="entry name" value="Ank_5"/>
    <property type="match status" value="1"/>
</dbReference>
<dbReference type="SUPFAM" id="SSF48403">
    <property type="entry name" value="Ankyrin repeat"/>
    <property type="match status" value="1"/>
</dbReference>
<feature type="repeat" description="ANK" evidence="2">
    <location>
        <begin position="198"/>
        <end position="230"/>
    </location>
</feature>
<feature type="compositionally biased region" description="Basic residues" evidence="4">
    <location>
        <begin position="1"/>
        <end position="13"/>
    </location>
</feature>
<dbReference type="PRINTS" id="PR01415">
    <property type="entry name" value="ANKYRIN"/>
</dbReference>
<evidence type="ECO:0000256" key="2">
    <source>
        <dbReference type="PROSITE-ProRule" id="PRU00023"/>
    </source>
</evidence>
<feature type="compositionally biased region" description="Basic and acidic residues" evidence="4">
    <location>
        <begin position="2124"/>
        <end position="2136"/>
    </location>
</feature>
<feature type="compositionally biased region" description="Polar residues" evidence="4">
    <location>
        <begin position="542"/>
        <end position="556"/>
    </location>
</feature>
<feature type="region of interest" description="Disordered" evidence="4">
    <location>
        <begin position="2159"/>
        <end position="2202"/>
    </location>
</feature>
<feature type="compositionally biased region" description="Polar residues" evidence="4">
    <location>
        <begin position="1019"/>
        <end position="1028"/>
    </location>
</feature>
<dbReference type="Gene3D" id="1.25.40.20">
    <property type="entry name" value="Ankyrin repeat-containing domain"/>
    <property type="match status" value="2"/>
</dbReference>
<evidence type="ECO:0000313" key="10">
    <source>
        <dbReference type="RefSeq" id="XP_032827396.1"/>
    </source>
</evidence>
<evidence type="ECO:0000256" key="3">
    <source>
        <dbReference type="SAM" id="Coils"/>
    </source>
</evidence>
<dbReference type="Pfam" id="PF14915">
    <property type="entry name" value="CCDC144C"/>
    <property type="match status" value="1"/>
</dbReference>
<dbReference type="PANTHER" id="PTHR24147">
    <property type="entry name" value="ANKYRIN REPEAT DOMAIN 36-RELATED"/>
    <property type="match status" value="1"/>
</dbReference>
<dbReference type="PROSITE" id="PS50297">
    <property type="entry name" value="ANK_REP_REGION"/>
    <property type="match status" value="4"/>
</dbReference>
<feature type="compositionally biased region" description="Acidic residues" evidence="4">
    <location>
        <begin position="472"/>
        <end position="510"/>
    </location>
</feature>
<reference evidence="8 9" key="1">
    <citation type="submission" date="2025-04" db="UniProtKB">
        <authorList>
            <consortium name="RefSeq"/>
        </authorList>
    </citation>
    <scope>IDENTIFICATION</scope>
    <source>
        <tissue evidence="8 9">Sperm</tissue>
    </source>
</reference>
<feature type="compositionally biased region" description="Basic and acidic residues" evidence="4">
    <location>
        <begin position="2173"/>
        <end position="2182"/>
    </location>
</feature>
<feature type="compositionally biased region" description="Polar residues" evidence="4">
    <location>
        <begin position="1183"/>
        <end position="1193"/>
    </location>
</feature>
<dbReference type="PROSITE" id="PS50088">
    <property type="entry name" value="ANK_REPEAT"/>
    <property type="match status" value="4"/>
</dbReference>
<dbReference type="RefSeq" id="XP_032827394.1">
    <property type="nucleotide sequence ID" value="XM_032971503.1"/>
</dbReference>
<evidence type="ECO:0000259" key="5">
    <source>
        <dbReference type="Pfam" id="PF12001"/>
    </source>
</evidence>
<feature type="compositionally biased region" description="Basic and acidic residues" evidence="4">
    <location>
        <begin position="1164"/>
        <end position="1181"/>
    </location>
</feature>
<evidence type="ECO:0000313" key="7">
    <source>
        <dbReference type="Proteomes" id="UP001318040"/>
    </source>
</evidence>
<feature type="compositionally biased region" description="Polar residues" evidence="4">
    <location>
        <begin position="1259"/>
        <end position="1270"/>
    </location>
</feature>
<feature type="coiled-coil region" evidence="3">
    <location>
        <begin position="1425"/>
        <end position="1529"/>
    </location>
</feature>
<gene>
    <name evidence="8 9 10 11" type="primary">LOC116952292</name>
</gene>
<feature type="compositionally biased region" description="Basic and acidic residues" evidence="4">
    <location>
        <begin position="913"/>
        <end position="937"/>
    </location>
</feature>
<protein>
    <submittedName>
        <fullName evidence="8 9">Uncharacterized protein LOC116952292 isoform X1</fullName>
    </submittedName>
</protein>
<keyword evidence="2" id="KW-0040">ANK repeat</keyword>
<feature type="compositionally biased region" description="Basic and acidic residues" evidence="4">
    <location>
        <begin position="1554"/>
        <end position="1574"/>
    </location>
</feature>
<feature type="domain" description="DUF3496" evidence="5">
    <location>
        <begin position="2254"/>
        <end position="2333"/>
    </location>
</feature>
<sequence>MKKIFGLGKRKKGLSPSASETGSVISRYELKDKDLGKLHKAAASGDLDKLKRLLKKGDVNQLDKQNRTPLHLACANGHSDVVLFLLQNNFVKLNLCDNDNRSPLMKAVQCQQEVCVKALLEHKADPTLVDSNGLTALHQAALIPSCPIAQLLLRHNAHIDAENKDGNTPLLLAMSSGDLTMVELLLRHGANVDSRNRARRTPLMIAASNGENEIVKLLLEHGADVSCKDDKGWSAEDHAVIHGHHACSHLIGEQGVRAAQSQLSVGSTGRGPVLPELGAAARLGIPALNKAGEDASHTETLSRTGPTAEEAAGSWCSSDDEDVLDFSPKKPLKPDLSKLLSVSQRLESEGSSNPYPVPDQEFSGESGDERKVSARPLPRASPPSSYSRVPRPSSPSPRLDPFARPRHGHLKAADDEDDEEEEEWEEEDAAGSCSDESLHSGSPRALGPPGPGKHGTRSPHAARRDLMAALGLEEEDAEDGGEDAAEDADGEAAGTGEDEDKEDDEEEDDGQEHGRWSPSDSEFSEAVSDKKEARPLQKPPGQETSSKPLTVLSGNKPNVIDDLGLDDADDLEDASEWDSMGSRSEASHDAGPSPLKPPRAQTAELKGFHAGRDAGEPSQLARRSNHGDTRSNASRPVQEPSGSGSGGSGGDGVGSEAAPRGAAGTTRDARAAGSAGAVGGGHAPASPREPRPPADLEQAALASSSKPPSRFAGALGSAAGRRASLVLPPGKPTAESEPSQSVEICPLKIAKRESSDLSSLSAVKVGGAAAGSGPRTLPSVQTAALVNTSNNNNNSSSSSNLFSSAYIEHPSKIEDKSKVAFDEIGSPGVDPDEDLCETFSSGGTSQREELDVEAITDQKDVSKVDLAPVSKGVDDESDEPELEDNEQSVVHEVNDSRSLDSGGPEGATAADDGANRSRAAFDEQADGRTRDGREKPKTGSVENAADTGAAALPRGDERATDSSNPQLTKIIRIQTTEGISALPAEDQGDVRVCRASSAGGNGRRGGGGDDDAFVREGTVASSTRNIGNDSCAAAVGQSAASPTTAQACDEDLASSEKLPSYPTPPERLHPTDRPPSLPEDSSSLNVKALVHTFNEMFTKSAHKDQPSSSIVLKSKPVDDEQGSTCVLASAAAAKIDACDAAVNSELAVGVKSLNERRALDKPALEDCHPRANDALPSKERGTPCSSASRSVDSNIDCRKQFSEKECRDDIEKFNHEVDVLKQAFFHLEKQNIHLKQKITSDRPGKAAGDAAVRRDFQNGPASLSAQTSGPKPSEIEQGPRHGLAVGRHARDVEQIPEEHQHRSGRRAIGSDGGVRSPPPRPLSDSLAPTKRHTAASKERTARIGVESNDIKTGLAAGLDELTESSDTEDSEGAVIGSLPSSSNPILQGLSIADPAQYARLQAWVFQAQRGLEWEKDRYCLLSDKLKQVETERSAVKKALSEMTRSKEGLEEEKVNLESDLDALRDSLQQERENGRGVATLYEKCQAQLQLKEEQLLLEEKDKRHAEHSLQSVQLEKSIAEQRMQLLEKKLSEIQPDLENERKLRLQQERILDEHLQKQQQSHEERENNSGEELGRPSLALDNSKLQEEISVLNRDMQRQSASFREREELLMNEKNTLLENLEALRRKVNLNEDALQQAVQKYNVELSNAKAAAEENARRLEQETVGRERALEELETVRKQLLRATSERGDGLEENGGPGQPERRQRRRDATELQELLEREGLLSQQLSRTESRCSELESERHRQSLELVEKDHALETCRRELGAARQRAEELDVALRGGREETAKLLVREESQKERMVQAQSDNLLLRQQLQEASAKVLQKEAVVTGIQDRFDDLLSKLQADKNQREQVLEERNQELVASAICLKETLKKLEDEKNNNEDLLHQRKQDLADALKKLAMSEASLDFTVNHRTALEAEKSQLHNNLESQRQQLLEKEREHVRVEQQLQQVQAALQQSRREAAAHAASDHEHACSLDRARRQLQELEDKCQRVEGERSQLEAAVQAHSGTAEALRAQLQRSAQDCKSLEETVKQLSEEKNALEEKLKQIESAMLAASAEKAPELPESDARLSQLSTEKAEVAAKLDEERRRLGEVEGRLEHKSRKYADLQEECNRMKLQIKALKKEREQARLSRSEGDRFLLQGDDPGRHAQEKRLEELTRQLQAAHDTAQSLQRSNRELEEQLRRSKRHLQKQQLSGSVATQAELERHKRELHELARTELASKLQEVNTFLQSQAVSQETLEGLRSMNELHLKRLMEQKLQELEAEVERLRSNAEESQRATEHLQAELRRYTSLYQEELSCRKALSAKLESANERLADMSAHLGSERQRSSQLMSGRLLDNTALAALLPIATTGLRQPQGLLHQPQGLYHQPQGRPPGLSQSLLSYPADSQNSGTFKHAYHTKMQQEMDKIFSRELCQAHAELDGASQRFSPLGAAGDAWERDPVARATSQYVDVLVDRHRI</sequence>
<feature type="region of interest" description="Disordered" evidence="4">
    <location>
        <begin position="1683"/>
        <end position="1710"/>
    </location>
</feature>
<evidence type="ECO:0000256" key="1">
    <source>
        <dbReference type="ARBA" id="ARBA00023054"/>
    </source>
</evidence>
<feature type="region of interest" description="Disordered" evidence="4">
    <location>
        <begin position="1"/>
        <end position="21"/>
    </location>
</feature>
<feature type="compositionally biased region" description="Acidic residues" evidence="4">
    <location>
        <begin position="875"/>
        <end position="886"/>
    </location>
</feature>
<dbReference type="RefSeq" id="XP_032827395.1">
    <property type="nucleotide sequence ID" value="XM_032971504.1"/>
</dbReference>
<dbReference type="Pfam" id="PF00023">
    <property type="entry name" value="Ank"/>
    <property type="match status" value="1"/>
</dbReference>
<feature type="repeat" description="ANK" evidence="2">
    <location>
        <begin position="132"/>
        <end position="164"/>
    </location>
</feature>
<evidence type="ECO:0000313" key="8">
    <source>
        <dbReference type="RefSeq" id="XP_032827394.1"/>
    </source>
</evidence>